<evidence type="ECO:0000313" key="4">
    <source>
        <dbReference type="Proteomes" id="UP000249396"/>
    </source>
</evidence>
<evidence type="ECO:0000313" key="3">
    <source>
        <dbReference type="EMBL" id="PZN80943.1"/>
    </source>
</evidence>
<dbReference type="GO" id="GO:0006402">
    <property type="term" value="P:mRNA catabolic process"/>
    <property type="evidence" value="ECO:0007669"/>
    <property type="project" value="TreeGrafter"/>
</dbReference>
<dbReference type="AlphaFoldDB" id="A0A2W4RCJ9"/>
<dbReference type="InterPro" id="IPR004386">
    <property type="entry name" value="Toxin_YafQ-like"/>
</dbReference>
<organism evidence="3 4">
    <name type="scientific">Candidatus Methylumidiphilus alinenensis</name>
    <dbReference type="NCBI Taxonomy" id="2202197"/>
    <lineage>
        <taxon>Bacteria</taxon>
        <taxon>Pseudomonadati</taxon>
        <taxon>Pseudomonadota</taxon>
        <taxon>Gammaproteobacteria</taxon>
        <taxon>Methylococcales</taxon>
        <taxon>Candidatus Methylumidiphilus</taxon>
    </lineage>
</organism>
<reference evidence="3 4" key="1">
    <citation type="journal article" date="2018" name="Aquat. Microb. Ecol.">
        <title>Gammaproteobacterial methanotrophs dominate.</title>
        <authorList>
            <person name="Rissanen A.J."/>
            <person name="Saarenheimo J."/>
            <person name="Tiirola M."/>
            <person name="Peura S."/>
            <person name="Aalto S.L."/>
            <person name="Karvinen A."/>
            <person name="Nykanen H."/>
        </authorList>
    </citation>
    <scope>NUCLEOTIDE SEQUENCE [LARGE SCALE GENOMIC DNA]</scope>
    <source>
        <strain evidence="3">AMbin10</strain>
    </source>
</reference>
<dbReference type="Proteomes" id="UP000249396">
    <property type="component" value="Unassembled WGS sequence"/>
</dbReference>
<protein>
    <submittedName>
        <fullName evidence="3">Type II toxin-antitoxin system mRNA interferase toxin, RelE/StbE family</fullName>
    </submittedName>
</protein>
<dbReference type="GO" id="GO:0004521">
    <property type="term" value="F:RNA endonuclease activity"/>
    <property type="evidence" value="ECO:0007669"/>
    <property type="project" value="TreeGrafter"/>
</dbReference>
<comment type="caution">
    <text evidence="3">The sequence shown here is derived from an EMBL/GenBank/DDBJ whole genome shotgun (WGS) entry which is preliminary data.</text>
</comment>
<sequence>MRLIKRSTAFKRSYKLMEKRGKEMDKLHTAIKLLAQDLPLPAYYRDHPLSGNFVGFRDIHIEPDWLLIYSKHNAIQNSPEGILYLELTGTHSDLFSK</sequence>
<evidence type="ECO:0000256" key="2">
    <source>
        <dbReference type="PIRSR" id="PIRSR006156-1"/>
    </source>
</evidence>
<dbReference type="SUPFAM" id="SSF143011">
    <property type="entry name" value="RelE-like"/>
    <property type="match status" value="1"/>
</dbReference>
<dbReference type="NCBIfam" id="TIGR02385">
    <property type="entry name" value="RelE_StbE"/>
    <property type="match status" value="1"/>
</dbReference>
<dbReference type="GO" id="GO:0006415">
    <property type="term" value="P:translational termination"/>
    <property type="evidence" value="ECO:0007669"/>
    <property type="project" value="TreeGrafter"/>
</dbReference>
<gene>
    <name evidence="3" type="ORF">DM484_09045</name>
</gene>
<dbReference type="PANTHER" id="PTHR40588">
    <property type="entry name" value="MRNA INTERFERASE TOXIN YAFQ"/>
    <property type="match status" value="1"/>
</dbReference>
<evidence type="ECO:0000256" key="1">
    <source>
        <dbReference type="ARBA" id="ARBA00022649"/>
    </source>
</evidence>
<keyword evidence="1" id="KW-1277">Toxin-antitoxin system</keyword>
<dbReference type="InterPro" id="IPR007712">
    <property type="entry name" value="RelE/ParE_toxin"/>
</dbReference>
<accession>A0A2W4RCJ9</accession>
<dbReference type="PIRSF" id="PIRSF006156">
    <property type="entry name" value="YafQ"/>
    <property type="match status" value="1"/>
</dbReference>
<feature type="active site" description="Proton donor" evidence="2">
    <location>
        <position position="91"/>
    </location>
</feature>
<dbReference type="Pfam" id="PF15738">
    <property type="entry name" value="YafQ_toxin"/>
    <property type="match status" value="1"/>
</dbReference>
<dbReference type="EMBL" id="QJPH01000276">
    <property type="protein sequence ID" value="PZN80943.1"/>
    <property type="molecule type" value="Genomic_DNA"/>
</dbReference>
<dbReference type="PANTHER" id="PTHR40588:SF1">
    <property type="entry name" value="MRNA INTERFERASE TOXIN YAFQ"/>
    <property type="match status" value="1"/>
</dbReference>
<name>A0A2W4RCJ9_9GAMM</name>
<proteinExistence type="predicted"/>
<dbReference type="InterPro" id="IPR035093">
    <property type="entry name" value="RelE/ParE_toxin_dom_sf"/>
</dbReference>
<dbReference type="Gene3D" id="3.30.2310.20">
    <property type="entry name" value="RelE-like"/>
    <property type="match status" value="1"/>
</dbReference>